<keyword evidence="4" id="KW-0234">DNA repair</keyword>
<evidence type="ECO:0000256" key="1">
    <source>
        <dbReference type="ARBA" id="ARBA00004123"/>
    </source>
</evidence>
<gene>
    <name evidence="8" type="ORF">COEREDRAFT_81918</name>
</gene>
<evidence type="ECO:0000256" key="6">
    <source>
        <dbReference type="SAM" id="MobiDB-lite"/>
    </source>
</evidence>
<dbReference type="GO" id="GO:0045944">
    <property type="term" value="P:positive regulation of transcription by RNA polymerase II"/>
    <property type="evidence" value="ECO:0007669"/>
    <property type="project" value="TreeGrafter"/>
</dbReference>
<dbReference type="GO" id="GO:0000724">
    <property type="term" value="P:double-strand break repair via homologous recombination"/>
    <property type="evidence" value="ECO:0007669"/>
    <property type="project" value="TreeGrafter"/>
</dbReference>
<feature type="compositionally biased region" description="Polar residues" evidence="6">
    <location>
        <begin position="1"/>
        <end position="12"/>
    </location>
</feature>
<dbReference type="InterPro" id="IPR031099">
    <property type="entry name" value="BRCA1-associated"/>
</dbReference>
<feature type="compositionally biased region" description="Acidic residues" evidence="6">
    <location>
        <begin position="18"/>
        <end position="33"/>
    </location>
</feature>
<evidence type="ECO:0000256" key="2">
    <source>
        <dbReference type="ARBA" id="ARBA00022737"/>
    </source>
</evidence>
<evidence type="ECO:0000259" key="7">
    <source>
        <dbReference type="PROSITE" id="PS50172"/>
    </source>
</evidence>
<comment type="subcellular location">
    <subcellularLocation>
        <location evidence="1">Nucleus</location>
    </subcellularLocation>
</comment>
<proteinExistence type="predicted"/>
<evidence type="ECO:0000256" key="3">
    <source>
        <dbReference type="ARBA" id="ARBA00022763"/>
    </source>
</evidence>
<protein>
    <recommendedName>
        <fullName evidence="7">BRCT domain-containing protein</fullName>
    </recommendedName>
</protein>
<dbReference type="GO" id="GO:0004842">
    <property type="term" value="F:ubiquitin-protein transferase activity"/>
    <property type="evidence" value="ECO:0007669"/>
    <property type="project" value="TreeGrafter"/>
</dbReference>
<evidence type="ECO:0000256" key="4">
    <source>
        <dbReference type="ARBA" id="ARBA00023204"/>
    </source>
</evidence>
<dbReference type="STRING" id="763665.A0A2G5B9C2"/>
<dbReference type="InterPro" id="IPR001357">
    <property type="entry name" value="BRCT_dom"/>
</dbReference>
<dbReference type="SUPFAM" id="SSF52113">
    <property type="entry name" value="BRCT domain"/>
    <property type="match status" value="1"/>
</dbReference>
<dbReference type="GO" id="GO:0005634">
    <property type="term" value="C:nucleus"/>
    <property type="evidence" value="ECO:0007669"/>
    <property type="project" value="UniProtKB-SubCell"/>
</dbReference>
<dbReference type="Proteomes" id="UP000242474">
    <property type="component" value="Unassembled WGS sequence"/>
</dbReference>
<feature type="compositionally biased region" description="Polar residues" evidence="6">
    <location>
        <begin position="74"/>
        <end position="99"/>
    </location>
</feature>
<name>A0A2G5B9C2_COERN</name>
<dbReference type="EMBL" id="KZ303506">
    <property type="protein sequence ID" value="PIA15590.1"/>
    <property type="molecule type" value="Genomic_DNA"/>
</dbReference>
<keyword evidence="5" id="KW-0539">Nucleus</keyword>
<accession>A0A2G5B9C2</accession>
<evidence type="ECO:0000256" key="5">
    <source>
        <dbReference type="ARBA" id="ARBA00023242"/>
    </source>
</evidence>
<dbReference type="PANTHER" id="PTHR13763">
    <property type="entry name" value="BREAST CANCER TYPE 1 SUSCEPTIBILITY PROTEIN BRCA1"/>
    <property type="match status" value="1"/>
</dbReference>
<feature type="region of interest" description="Disordered" evidence="6">
    <location>
        <begin position="186"/>
        <end position="209"/>
    </location>
</feature>
<dbReference type="AlphaFoldDB" id="A0A2G5B9C2"/>
<reference evidence="8 9" key="1">
    <citation type="journal article" date="2015" name="Genome Biol. Evol.">
        <title>Phylogenomic analyses indicate that early fungi evolved digesting cell walls of algal ancestors of land plants.</title>
        <authorList>
            <person name="Chang Y."/>
            <person name="Wang S."/>
            <person name="Sekimoto S."/>
            <person name="Aerts A.L."/>
            <person name="Choi C."/>
            <person name="Clum A."/>
            <person name="LaButti K.M."/>
            <person name="Lindquist E.A."/>
            <person name="Yee Ngan C."/>
            <person name="Ohm R.A."/>
            <person name="Salamov A.A."/>
            <person name="Grigoriev I.V."/>
            <person name="Spatafora J.W."/>
            <person name="Berbee M.L."/>
        </authorList>
    </citation>
    <scope>NUCLEOTIDE SEQUENCE [LARGE SCALE GENOMIC DNA]</scope>
    <source>
        <strain evidence="8 9">NRRL 1564</strain>
    </source>
</reference>
<dbReference type="PANTHER" id="PTHR13763:SF0">
    <property type="entry name" value="BREAST CANCER TYPE 1 SUSCEPTIBILITY PROTEIN"/>
    <property type="match status" value="1"/>
</dbReference>
<dbReference type="InterPro" id="IPR036420">
    <property type="entry name" value="BRCT_dom_sf"/>
</dbReference>
<evidence type="ECO:0000313" key="8">
    <source>
        <dbReference type="EMBL" id="PIA15590.1"/>
    </source>
</evidence>
<dbReference type="OrthoDB" id="549017at2759"/>
<keyword evidence="9" id="KW-1185">Reference proteome</keyword>
<sequence length="489" mass="52673">MSSSRNMRNSAAQHADLVDELVNESGSETDLDLPDPSTFLSTSSPTHQAPDATVTFVPETPPSLVSNSKEDIQQDTTPKSTQQRVTATYSAKNSPRASVSSWRSLNANLNMRQEQEDVNGSPTRKRRREALLVGASSLTAVNGSSTIDNVKSIVIAKDTKSLQPTTPRRGRKRTSEAVRTVEKDTNVLQTSQRKRPTRNEDVGAAVKSKPAGTTGAELRLLTTGLSDAQLGRLRRAAKQMMEQQIAATVDIHNSTELLGIPAQKGGYTHLIAAVGKDGRASRTFKYLAALASGAWLVTVDWLLESVKAQNLLPEAEFAVKGDCALPNYSLSGPRSIHELLCKYQIHLWPSSGWDSSAHSQAELQRLIHATGAKVIDALPASENLSTAENYVPTSILPHDNSGVSGARKTTNNGVGGSMEREIKAVPAKYRWLFELPVREDVPVVLVDTSSLKGARSNIALGAIVSTTGGTIPCRTKSWLFDCISANTTL</sequence>
<evidence type="ECO:0000313" key="9">
    <source>
        <dbReference type="Proteomes" id="UP000242474"/>
    </source>
</evidence>
<keyword evidence="2" id="KW-0677">Repeat</keyword>
<feature type="region of interest" description="Disordered" evidence="6">
    <location>
        <begin position="1"/>
        <end position="99"/>
    </location>
</feature>
<keyword evidence="3" id="KW-0227">DNA damage</keyword>
<feature type="domain" description="BRCT" evidence="7">
    <location>
        <begin position="268"/>
        <end position="319"/>
    </location>
</feature>
<dbReference type="PROSITE" id="PS50172">
    <property type="entry name" value="BRCT"/>
    <property type="match status" value="2"/>
</dbReference>
<dbReference type="Gene3D" id="3.40.50.10190">
    <property type="entry name" value="BRCT domain"/>
    <property type="match status" value="1"/>
</dbReference>
<feature type="compositionally biased region" description="Polar residues" evidence="6">
    <location>
        <begin position="38"/>
        <end position="47"/>
    </location>
</feature>
<organism evidence="8 9">
    <name type="scientific">Coemansia reversa (strain ATCC 12441 / NRRL 1564)</name>
    <dbReference type="NCBI Taxonomy" id="763665"/>
    <lineage>
        <taxon>Eukaryota</taxon>
        <taxon>Fungi</taxon>
        <taxon>Fungi incertae sedis</taxon>
        <taxon>Zoopagomycota</taxon>
        <taxon>Kickxellomycotina</taxon>
        <taxon>Kickxellomycetes</taxon>
        <taxon>Kickxellales</taxon>
        <taxon>Kickxellaceae</taxon>
        <taxon>Coemansia</taxon>
    </lineage>
</organism>
<feature type="domain" description="BRCT" evidence="7">
    <location>
        <begin position="415"/>
        <end position="489"/>
    </location>
</feature>